<evidence type="ECO:0000313" key="3">
    <source>
        <dbReference type="Proteomes" id="UP000027222"/>
    </source>
</evidence>
<feature type="transmembrane region" description="Helical" evidence="1">
    <location>
        <begin position="12"/>
        <end position="29"/>
    </location>
</feature>
<gene>
    <name evidence="2" type="ORF">GALMADRAFT_852989</name>
</gene>
<organism evidence="2 3">
    <name type="scientific">Galerina marginata (strain CBS 339.88)</name>
    <dbReference type="NCBI Taxonomy" id="685588"/>
    <lineage>
        <taxon>Eukaryota</taxon>
        <taxon>Fungi</taxon>
        <taxon>Dikarya</taxon>
        <taxon>Basidiomycota</taxon>
        <taxon>Agaricomycotina</taxon>
        <taxon>Agaricomycetes</taxon>
        <taxon>Agaricomycetidae</taxon>
        <taxon>Agaricales</taxon>
        <taxon>Agaricineae</taxon>
        <taxon>Strophariaceae</taxon>
        <taxon>Galerina</taxon>
    </lineage>
</organism>
<keyword evidence="3" id="KW-1185">Reference proteome</keyword>
<protein>
    <submittedName>
        <fullName evidence="2">Uncharacterized protein</fullName>
    </submittedName>
</protein>
<keyword evidence="1" id="KW-0472">Membrane</keyword>
<name>A0A067TV16_GALM3</name>
<evidence type="ECO:0000313" key="2">
    <source>
        <dbReference type="EMBL" id="KDR82838.1"/>
    </source>
</evidence>
<proteinExistence type="predicted"/>
<reference evidence="3" key="1">
    <citation type="journal article" date="2014" name="Proc. Natl. Acad. Sci. U.S.A.">
        <title>Extensive sampling of basidiomycete genomes demonstrates inadequacy of the white-rot/brown-rot paradigm for wood decay fungi.</title>
        <authorList>
            <person name="Riley R."/>
            <person name="Salamov A.A."/>
            <person name="Brown D.W."/>
            <person name="Nagy L.G."/>
            <person name="Floudas D."/>
            <person name="Held B.W."/>
            <person name="Levasseur A."/>
            <person name="Lombard V."/>
            <person name="Morin E."/>
            <person name="Otillar R."/>
            <person name="Lindquist E.A."/>
            <person name="Sun H."/>
            <person name="LaButti K.M."/>
            <person name="Schmutz J."/>
            <person name="Jabbour D."/>
            <person name="Luo H."/>
            <person name="Baker S.E."/>
            <person name="Pisabarro A.G."/>
            <person name="Walton J.D."/>
            <person name="Blanchette R.A."/>
            <person name="Henrissat B."/>
            <person name="Martin F."/>
            <person name="Cullen D."/>
            <person name="Hibbett D.S."/>
            <person name="Grigoriev I.V."/>
        </authorList>
    </citation>
    <scope>NUCLEOTIDE SEQUENCE [LARGE SCALE GENOMIC DNA]</scope>
    <source>
        <strain evidence="3">CBS 339.88</strain>
    </source>
</reference>
<dbReference type="Proteomes" id="UP000027222">
    <property type="component" value="Unassembled WGS sequence"/>
</dbReference>
<sequence length="138" mass="15464">MPNTMSVTSQCSGKIIFVLYILPGLWRHLRGRLSRRRSRKICWVLAGLWLGHGAIRGESPSDFGTNSALSDFHGHLRTCTIRTFCWSWNHIRSVLCYLSPVNYHASEFDALSFPDRIPAGSHCQCAGQSLALTSSAQR</sequence>
<accession>A0A067TV16</accession>
<keyword evidence="1" id="KW-0812">Transmembrane</keyword>
<keyword evidence="1" id="KW-1133">Transmembrane helix</keyword>
<dbReference type="EMBL" id="KL142369">
    <property type="protein sequence ID" value="KDR82838.1"/>
    <property type="molecule type" value="Genomic_DNA"/>
</dbReference>
<dbReference type="AlphaFoldDB" id="A0A067TV16"/>
<dbReference type="HOGENOM" id="CLU_1855404_0_0_1"/>
<evidence type="ECO:0000256" key="1">
    <source>
        <dbReference type="SAM" id="Phobius"/>
    </source>
</evidence>